<dbReference type="GO" id="GO:0020037">
    <property type="term" value="F:heme binding"/>
    <property type="evidence" value="ECO:0007669"/>
    <property type="project" value="InterPro"/>
</dbReference>
<dbReference type="Proteomes" id="UP000252107">
    <property type="component" value="Unassembled WGS sequence"/>
</dbReference>
<evidence type="ECO:0000313" key="2">
    <source>
        <dbReference type="EMBL" id="RCJ39632.1"/>
    </source>
</evidence>
<dbReference type="GO" id="GO:0070482">
    <property type="term" value="P:response to oxygen levels"/>
    <property type="evidence" value="ECO:0007669"/>
    <property type="project" value="TreeGrafter"/>
</dbReference>
<accession>A0A367RWP9</accession>
<organism evidence="2 3">
    <name type="scientific">Nostoc minutum NIES-26</name>
    <dbReference type="NCBI Taxonomy" id="1844469"/>
    <lineage>
        <taxon>Bacteria</taxon>
        <taxon>Bacillati</taxon>
        <taxon>Cyanobacteriota</taxon>
        <taxon>Cyanophyceae</taxon>
        <taxon>Nostocales</taxon>
        <taxon>Nostocaceae</taxon>
        <taxon>Nostoc</taxon>
    </lineage>
</organism>
<keyword evidence="3" id="KW-1185">Reference proteome</keyword>
<dbReference type="Pfam" id="PF07700">
    <property type="entry name" value="HNOB"/>
    <property type="match status" value="1"/>
</dbReference>
<name>A0A367RWP9_9NOSO</name>
<proteinExistence type="predicted"/>
<dbReference type="InterPro" id="IPR038158">
    <property type="entry name" value="H-NOX_domain_sf"/>
</dbReference>
<comment type="caution">
    <text evidence="2">The sequence shown here is derived from an EMBL/GenBank/DDBJ whole genome shotgun (WGS) entry which is preliminary data.</text>
</comment>
<protein>
    <submittedName>
        <fullName evidence="2">Heme NO-binding protein</fullName>
    </submittedName>
</protein>
<dbReference type="InterPro" id="IPR011644">
    <property type="entry name" value="Heme_NO-bd"/>
</dbReference>
<dbReference type="GO" id="GO:0019934">
    <property type="term" value="P:cGMP-mediated signaling"/>
    <property type="evidence" value="ECO:0007669"/>
    <property type="project" value="TreeGrafter"/>
</dbReference>
<dbReference type="GO" id="GO:0008074">
    <property type="term" value="C:guanylate cyclase complex, soluble"/>
    <property type="evidence" value="ECO:0007669"/>
    <property type="project" value="TreeGrafter"/>
</dbReference>
<dbReference type="PANTHER" id="PTHR45655:SF13">
    <property type="entry name" value="SOLUBLE GUANYLATE CYCLASE GCY-32-RELATED"/>
    <property type="match status" value="1"/>
</dbReference>
<dbReference type="PANTHER" id="PTHR45655">
    <property type="entry name" value="GUANYLATE CYCLASE SOLUBLE SUBUNIT BETA-2"/>
    <property type="match status" value="1"/>
</dbReference>
<dbReference type="InterPro" id="IPR024096">
    <property type="entry name" value="NO_sig/Golgi_transp_ligand-bd"/>
</dbReference>
<evidence type="ECO:0000313" key="3">
    <source>
        <dbReference type="Proteomes" id="UP000252107"/>
    </source>
</evidence>
<dbReference type="SUPFAM" id="SSF111126">
    <property type="entry name" value="Ligand-binding domain in the NO signalling and Golgi transport"/>
    <property type="match status" value="1"/>
</dbReference>
<dbReference type="AlphaFoldDB" id="A0A367RWP9"/>
<reference evidence="2" key="1">
    <citation type="submission" date="2016-04" db="EMBL/GenBank/DDBJ databases">
        <authorList>
            <person name="Tabuchi Yagui T.R."/>
        </authorList>
    </citation>
    <scope>NUCLEOTIDE SEQUENCE [LARGE SCALE GENOMIC DNA]</scope>
    <source>
        <strain evidence="2">NIES-26</strain>
    </source>
</reference>
<sequence>MYGLINKAIQDMVRDRFGEETWQTIKKKAEIELETFLRMEPYPDDLTHRLVKATSEALDLSATEVMQAFGEYWIQYTGKVGYGAMLDMSGDNLPEFLANLDDLHTRLSVNFPQYHPPSFDCTEIEKNSLELHYHSIRQGLAPMVVGLLRGLGTKFNTEVNITQTQNREEGADHDAFLIEYKSN</sequence>
<feature type="domain" description="Heme NO-binding" evidence="1">
    <location>
        <begin position="2"/>
        <end position="162"/>
    </location>
</feature>
<dbReference type="Gene3D" id="3.90.1520.10">
    <property type="entry name" value="H-NOX domain"/>
    <property type="match status" value="1"/>
</dbReference>
<dbReference type="EMBL" id="LXQD01000065">
    <property type="protein sequence ID" value="RCJ39632.1"/>
    <property type="molecule type" value="Genomic_DNA"/>
</dbReference>
<dbReference type="GO" id="GO:0004383">
    <property type="term" value="F:guanylate cyclase activity"/>
    <property type="evidence" value="ECO:0007669"/>
    <property type="project" value="TreeGrafter"/>
</dbReference>
<gene>
    <name evidence="2" type="ORF">A6770_11100</name>
</gene>
<evidence type="ECO:0000259" key="1">
    <source>
        <dbReference type="Pfam" id="PF07700"/>
    </source>
</evidence>